<dbReference type="InterPro" id="IPR012910">
    <property type="entry name" value="Plug_dom"/>
</dbReference>
<name>A0ABX0FH90_9BURK</name>
<comment type="similarity">
    <text evidence="2 10 11">Belongs to the TonB-dependent receptor family.</text>
</comment>
<evidence type="ECO:0000256" key="12">
    <source>
        <dbReference type="SAM" id="SignalP"/>
    </source>
</evidence>
<keyword evidence="3 10" id="KW-0813">Transport</keyword>
<dbReference type="InterPro" id="IPR036942">
    <property type="entry name" value="Beta-barrel_TonB_sf"/>
</dbReference>
<evidence type="ECO:0000256" key="4">
    <source>
        <dbReference type="ARBA" id="ARBA00022452"/>
    </source>
</evidence>
<sequence length="703" mass="75217">MNKHVKSLLLGASFAASHTALAATDDTQLPAITVIVPGQTLKDGQRAGKLATGASGSVMDVPFSVTSVDGDRVRDQAGTTLQDALRNVPGAQADSGFNGSHTQFFILRGAVSDSGTGSNRVLRDGVRLSNYPYVPAFIESVDVLRGPGSAIGVRSEPGGTVNIVTRQPLLENGGSVLLSAGEHSAREVTVDLNRVLSVDNELAARIIATRSTASEWRHVPDELNGVKLGIAKSDGGRYHLRAGIEATNQVYQPDYGIPAFNGGPVDVPLDRQLGEPFGNSTTNNRIVDLHGDVALTGDTRFAADITHLEAHSTSIKNLLNGSPLAGQPAGTYARISAWEPDTQRRIDTLATSLTSRQAFGGYTHSLFLGLDYYKETLDQPALSVPAATSPGINVYAPVHGRVTPPPAGVTLARSLTTQDLKAVSASAQDQIDLGAWSAVAGVRYTDQDFVYGAAGVRPVKESRWSPKFGLLYRPSGRQTLYANVASGTSPNQVASSSNQSLPSRKATQAELGWKSLWLKDALASDVAVYHLKQTNMISADQSTPLNNFDFTVGGSARSQGVESSLTGFVGEHLNLAATYAYTDAVYLQNSVYGGKRVPNVARQSLSIWGQYRWNDAWKSGAGLYVQGERFADEANTTTLPGYGRVDLTQTWTRRLAQGGAVEVQLALRNAFDQRYFVSSHLHVSRWIMPGEGRNVNLTATYRF</sequence>
<dbReference type="InterPro" id="IPR039426">
    <property type="entry name" value="TonB-dep_rcpt-like"/>
</dbReference>
<keyword evidence="5 10" id="KW-0812">Transmembrane</keyword>
<evidence type="ECO:0000256" key="11">
    <source>
        <dbReference type="RuleBase" id="RU003357"/>
    </source>
</evidence>
<keyword evidence="7 10" id="KW-0472">Membrane</keyword>
<reference evidence="15 16" key="1">
    <citation type="submission" date="2020-01" db="EMBL/GenBank/DDBJ databases">
        <authorList>
            <person name="Lee S.D."/>
        </authorList>
    </citation>
    <scope>NUCLEOTIDE SEQUENCE [LARGE SCALE GENOMIC DNA]</scope>
    <source>
        <strain evidence="15 16">SAP-35</strain>
    </source>
</reference>
<evidence type="ECO:0000313" key="16">
    <source>
        <dbReference type="Proteomes" id="UP000666369"/>
    </source>
</evidence>
<protein>
    <submittedName>
        <fullName evidence="15">TonB-dependent siderophore receptor</fullName>
    </submittedName>
</protein>
<evidence type="ECO:0000256" key="3">
    <source>
        <dbReference type="ARBA" id="ARBA00022448"/>
    </source>
</evidence>
<evidence type="ECO:0000256" key="2">
    <source>
        <dbReference type="ARBA" id="ARBA00009810"/>
    </source>
</evidence>
<dbReference type="PROSITE" id="PS52016">
    <property type="entry name" value="TONB_DEPENDENT_REC_3"/>
    <property type="match status" value="1"/>
</dbReference>
<evidence type="ECO:0000259" key="14">
    <source>
        <dbReference type="Pfam" id="PF07715"/>
    </source>
</evidence>
<dbReference type="Pfam" id="PF07715">
    <property type="entry name" value="Plug"/>
    <property type="match status" value="1"/>
</dbReference>
<keyword evidence="12" id="KW-0732">Signal</keyword>
<dbReference type="Pfam" id="PF00593">
    <property type="entry name" value="TonB_dep_Rec_b-barrel"/>
    <property type="match status" value="1"/>
</dbReference>
<comment type="caution">
    <text evidence="15">The sequence shown here is derived from an EMBL/GenBank/DDBJ whole genome shotgun (WGS) entry which is preliminary data.</text>
</comment>
<keyword evidence="16" id="KW-1185">Reference proteome</keyword>
<dbReference type="InterPro" id="IPR010105">
    <property type="entry name" value="TonB_sidphr_rcpt"/>
</dbReference>
<dbReference type="InterPro" id="IPR000531">
    <property type="entry name" value="Beta-barrel_TonB"/>
</dbReference>
<evidence type="ECO:0000256" key="5">
    <source>
        <dbReference type="ARBA" id="ARBA00022692"/>
    </source>
</evidence>
<dbReference type="EMBL" id="JAADJT010000002">
    <property type="protein sequence ID" value="NGZ83900.1"/>
    <property type="molecule type" value="Genomic_DNA"/>
</dbReference>
<dbReference type="RefSeq" id="WP_166100088.1">
    <property type="nucleotide sequence ID" value="NZ_JAADJT010000002.1"/>
</dbReference>
<evidence type="ECO:0000256" key="9">
    <source>
        <dbReference type="ARBA" id="ARBA00023237"/>
    </source>
</evidence>
<dbReference type="PANTHER" id="PTHR32552:SF82">
    <property type="entry name" value="FCUA PROTEIN"/>
    <property type="match status" value="1"/>
</dbReference>
<comment type="subcellular location">
    <subcellularLocation>
        <location evidence="1 10">Cell outer membrane</location>
        <topology evidence="1 10">Multi-pass membrane protein</topology>
    </subcellularLocation>
</comment>
<organism evidence="15 16">
    <name type="scientific">Duganella aceris</name>
    <dbReference type="NCBI Taxonomy" id="2703883"/>
    <lineage>
        <taxon>Bacteria</taxon>
        <taxon>Pseudomonadati</taxon>
        <taxon>Pseudomonadota</taxon>
        <taxon>Betaproteobacteria</taxon>
        <taxon>Burkholderiales</taxon>
        <taxon>Oxalobacteraceae</taxon>
        <taxon>Telluria group</taxon>
        <taxon>Duganella</taxon>
    </lineage>
</organism>
<accession>A0ABX0FH90</accession>
<gene>
    <name evidence="15" type="ORF">GW587_06470</name>
</gene>
<feature type="signal peptide" evidence="12">
    <location>
        <begin position="1"/>
        <end position="22"/>
    </location>
</feature>
<evidence type="ECO:0000313" key="15">
    <source>
        <dbReference type="EMBL" id="NGZ83900.1"/>
    </source>
</evidence>
<feature type="domain" description="TonB-dependent receptor plug" evidence="14">
    <location>
        <begin position="58"/>
        <end position="160"/>
    </location>
</feature>
<keyword evidence="4 10" id="KW-1134">Transmembrane beta strand</keyword>
<evidence type="ECO:0000256" key="10">
    <source>
        <dbReference type="PROSITE-ProRule" id="PRU01360"/>
    </source>
</evidence>
<proteinExistence type="inferred from homology"/>
<keyword evidence="6 11" id="KW-0798">TonB box</keyword>
<evidence type="ECO:0000256" key="7">
    <source>
        <dbReference type="ARBA" id="ARBA00023136"/>
    </source>
</evidence>
<keyword evidence="9 10" id="KW-0998">Cell outer membrane</keyword>
<feature type="chain" id="PRO_5045892638" evidence="12">
    <location>
        <begin position="23"/>
        <end position="703"/>
    </location>
</feature>
<dbReference type="InterPro" id="IPR037066">
    <property type="entry name" value="Plug_dom_sf"/>
</dbReference>
<feature type="domain" description="TonB-dependent receptor-like beta-barrel" evidence="13">
    <location>
        <begin position="257"/>
        <end position="669"/>
    </location>
</feature>
<evidence type="ECO:0000256" key="6">
    <source>
        <dbReference type="ARBA" id="ARBA00023077"/>
    </source>
</evidence>
<evidence type="ECO:0000256" key="1">
    <source>
        <dbReference type="ARBA" id="ARBA00004571"/>
    </source>
</evidence>
<dbReference type="NCBIfam" id="TIGR01783">
    <property type="entry name" value="TonB-siderophor"/>
    <property type="match status" value="1"/>
</dbReference>
<dbReference type="SUPFAM" id="SSF56935">
    <property type="entry name" value="Porins"/>
    <property type="match status" value="1"/>
</dbReference>
<dbReference type="PANTHER" id="PTHR32552">
    <property type="entry name" value="FERRICHROME IRON RECEPTOR-RELATED"/>
    <property type="match status" value="1"/>
</dbReference>
<dbReference type="CDD" id="cd01347">
    <property type="entry name" value="ligand_gated_channel"/>
    <property type="match status" value="1"/>
</dbReference>
<evidence type="ECO:0000256" key="8">
    <source>
        <dbReference type="ARBA" id="ARBA00023170"/>
    </source>
</evidence>
<evidence type="ECO:0000259" key="13">
    <source>
        <dbReference type="Pfam" id="PF00593"/>
    </source>
</evidence>
<dbReference type="Gene3D" id="2.40.170.20">
    <property type="entry name" value="TonB-dependent receptor, beta-barrel domain"/>
    <property type="match status" value="1"/>
</dbReference>
<reference evidence="16" key="2">
    <citation type="submission" date="2023-07" db="EMBL/GenBank/DDBJ databases">
        <title>Duganella aceri sp. nov., isolated from tree sap.</title>
        <authorList>
            <person name="Kim I.S."/>
        </authorList>
    </citation>
    <scope>NUCLEOTIDE SEQUENCE [LARGE SCALE GENOMIC DNA]</scope>
    <source>
        <strain evidence="16">SAP-35</strain>
    </source>
</reference>
<dbReference type="Gene3D" id="2.170.130.10">
    <property type="entry name" value="TonB-dependent receptor, plug domain"/>
    <property type="match status" value="1"/>
</dbReference>
<keyword evidence="8 15" id="KW-0675">Receptor</keyword>
<dbReference type="Proteomes" id="UP000666369">
    <property type="component" value="Unassembled WGS sequence"/>
</dbReference>